<reference evidence="2 3" key="1">
    <citation type="submission" date="2024-03" db="EMBL/GenBank/DDBJ databases">
        <title>A Rare Waterborne Outbreak of Bacillus cereus in China: Epidemiologic Survey, Genomic Insights and Virulence Characteristics.</title>
        <authorList>
            <person name="Wang S."/>
        </authorList>
    </citation>
    <scope>NUCLEOTIDE SEQUENCE [LARGE SCALE GENOMIC DNA]</scope>
    <source>
        <strain evidence="2 3">BC008</strain>
    </source>
</reference>
<dbReference type="Proteomes" id="UP001365619">
    <property type="component" value="Unassembled WGS sequence"/>
</dbReference>
<dbReference type="Gene3D" id="3.90.550.10">
    <property type="entry name" value="Spore Coat Polysaccharide Biosynthesis Protein SpsA, Chain A"/>
    <property type="match status" value="1"/>
</dbReference>
<name>A0ABU8HSS1_9BACI</name>
<keyword evidence="2" id="KW-0328">Glycosyltransferase</keyword>
<dbReference type="InterPro" id="IPR029044">
    <property type="entry name" value="Nucleotide-diphossugar_trans"/>
</dbReference>
<evidence type="ECO:0000313" key="2">
    <source>
        <dbReference type="EMBL" id="MEI5929744.1"/>
    </source>
</evidence>
<dbReference type="RefSeq" id="WP_185913296.1">
    <property type="nucleotide sequence ID" value="NZ_JBBAGV010000003.1"/>
</dbReference>
<dbReference type="GO" id="GO:0016757">
    <property type="term" value="F:glycosyltransferase activity"/>
    <property type="evidence" value="ECO:0007669"/>
    <property type="project" value="UniProtKB-KW"/>
</dbReference>
<keyword evidence="3" id="KW-1185">Reference proteome</keyword>
<evidence type="ECO:0000259" key="1">
    <source>
        <dbReference type="Pfam" id="PF00535"/>
    </source>
</evidence>
<organism evidence="2 3">
    <name type="scientific">Bacillus luti</name>
    <dbReference type="NCBI Taxonomy" id="2026191"/>
    <lineage>
        <taxon>Bacteria</taxon>
        <taxon>Bacillati</taxon>
        <taxon>Bacillota</taxon>
        <taxon>Bacilli</taxon>
        <taxon>Bacillales</taxon>
        <taxon>Bacillaceae</taxon>
        <taxon>Bacillus</taxon>
        <taxon>Bacillus cereus group</taxon>
    </lineage>
</organism>
<dbReference type="SUPFAM" id="SSF53448">
    <property type="entry name" value="Nucleotide-diphospho-sugar transferases"/>
    <property type="match status" value="1"/>
</dbReference>
<feature type="domain" description="Glycosyltransferase 2-like" evidence="1">
    <location>
        <begin position="7"/>
        <end position="138"/>
    </location>
</feature>
<dbReference type="Pfam" id="PF00535">
    <property type="entry name" value="Glycos_transf_2"/>
    <property type="match status" value="1"/>
</dbReference>
<evidence type="ECO:0000313" key="3">
    <source>
        <dbReference type="Proteomes" id="UP001365619"/>
    </source>
</evidence>
<dbReference type="EMBL" id="JBBAGW010000003">
    <property type="protein sequence ID" value="MEI5929744.1"/>
    <property type="molecule type" value="Genomic_DNA"/>
</dbReference>
<accession>A0ABU8HSS1</accession>
<keyword evidence="2" id="KW-0808">Transferase</keyword>
<comment type="caution">
    <text evidence="2">The sequence shown here is derived from an EMBL/GenBank/DDBJ whole genome shotgun (WGS) entry which is preliminary data.</text>
</comment>
<dbReference type="InterPro" id="IPR001173">
    <property type="entry name" value="Glyco_trans_2-like"/>
</dbReference>
<protein>
    <submittedName>
        <fullName evidence="2">Glycosyltransferase</fullName>
        <ecNumber evidence="2">2.4.-.-</ecNumber>
    </submittedName>
</protein>
<proteinExistence type="predicted"/>
<sequence length="311" mass="36517">MEDLAPIVLFVYNRPKHTRQTLESLRRNLLSGKSELFVFSDASRNEQEMNKVLEVREILENIEGFKKVTVIKAENNKGLANSVISGITEIINNYGKVIVLEDDLVTSPYFLKYMNEALNFYEKDMNIWSISGYTPNIKIPEGYTDEVYLSLRGCSWGWATWKHQWNLVDWNIPDYNSFKQNNKQRKNFNMGGNDLSFMLDDQMAGRINSWAIRWVYSQRIHSKYTIYPVNSLVSNIGLDFSGTHSTNSDKYKTKEIYHENIKLTNDIRVNQEILREFRSFYNLNLKGYIGVFARRTGTYKYLRKIMKKLAR</sequence>
<dbReference type="EC" id="2.4.-.-" evidence="2"/>
<gene>
    <name evidence="2" type="ORF">WBS43_13540</name>
</gene>